<dbReference type="AlphaFoldDB" id="A0A8J7WGI6"/>
<organism evidence="2 3">
    <name type="scientific">Thetidibacter halocola</name>
    <dbReference type="NCBI Taxonomy" id="2827239"/>
    <lineage>
        <taxon>Bacteria</taxon>
        <taxon>Pseudomonadati</taxon>
        <taxon>Pseudomonadota</taxon>
        <taxon>Alphaproteobacteria</taxon>
        <taxon>Rhodobacterales</taxon>
        <taxon>Roseobacteraceae</taxon>
        <taxon>Thetidibacter</taxon>
    </lineage>
</organism>
<protein>
    <submittedName>
        <fullName evidence="2">Uncharacterized protein</fullName>
    </submittedName>
</protein>
<dbReference type="RefSeq" id="WP_212537995.1">
    <property type="nucleotide sequence ID" value="NZ_JAGTUU010000008.1"/>
</dbReference>
<dbReference type="EMBL" id="JAGTUU010000008">
    <property type="protein sequence ID" value="MBS0126029.1"/>
    <property type="molecule type" value="Genomic_DNA"/>
</dbReference>
<feature type="region of interest" description="Disordered" evidence="1">
    <location>
        <begin position="69"/>
        <end position="90"/>
    </location>
</feature>
<proteinExistence type="predicted"/>
<feature type="region of interest" description="Disordered" evidence="1">
    <location>
        <begin position="110"/>
        <end position="133"/>
    </location>
</feature>
<gene>
    <name evidence="2" type="ORF">KB874_18240</name>
</gene>
<reference evidence="2" key="1">
    <citation type="submission" date="2021-04" db="EMBL/GenBank/DDBJ databases">
        <authorList>
            <person name="Yoon J."/>
        </authorList>
    </citation>
    <scope>NUCLEOTIDE SEQUENCE</scope>
    <source>
        <strain evidence="2">KMU-90</strain>
    </source>
</reference>
<evidence type="ECO:0000313" key="2">
    <source>
        <dbReference type="EMBL" id="MBS0126029.1"/>
    </source>
</evidence>
<evidence type="ECO:0000256" key="1">
    <source>
        <dbReference type="SAM" id="MobiDB-lite"/>
    </source>
</evidence>
<comment type="caution">
    <text evidence="2">The sequence shown here is derived from an EMBL/GenBank/DDBJ whole genome shotgun (WGS) entry which is preliminary data.</text>
</comment>
<name>A0A8J7WGI6_9RHOB</name>
<keyword evidence="3" id="KW-1185">Reference proteome</keyword>
<evidence type="ECO:0000313" key="3">
    <source>
        <dbReference type="Proteomes" id="UP000681356"/>
    </source>
</evidence>
<feature type="region of interest" description="Disordered" evidence="1">
    <location>
        <begin position="24"/>
        <end position="56"/>
    </location>
</feature>
<dbReference type="Proteomes" id="UP000681356">
    <property type="component" value="Unassembled WGS sequence"/>
</dbReference>
<feature type="compositionally biased region" description="Basic and acidic residues" evidence="1">
    <location>
        <begin position="74"/>
        <end position="88"/>
    </location>
</feature>
<accession>A0A8J7WGI6</accession>
<sequence>MHKLLQRWFEDDSTDEQFDHEMGRLDARQGWNPQDQIGPPPTVRISAAAPGPLDEDARRNQIIDRLSHLNHSKLSGDHAGAEPEDARGRGALSLRKLREFRDRHLLSSRALRLRRHPTLHGRQPGLRPARSAD</sequence>